<dbReference type="PANTHER" id="PTHR12166:SF8">
    <property type="entry name" value="CALCIUM-DEPENDENT SECRETION ACTIVATOR"/>
    <property type="match status" value="1"/>
</dbReference>
<dbReference type="PANTHER" id="PTHR12166">
    <property type="entry name" value="CALCIUM-DEPENDENT SECRETION ACTIVATOR"/>
    <property type="match status" value="1"/>
</dbReference>
<dbReference type="EMBL" id="JBJKFK010000718">
    <property type="protein sequence ID" value="KAL3315571.1"/>
    <property type="molecule type" value="Genomic_DNA"/>
</dbReference>
<comment type="caution">
    <text evidence="4">The sequence shown here is derived from an EMBL/GenBank/DDBJ whole genome shotgun (WGS) entry which is preliminary data.</text>
</comment>
<dbReference type="Pfam" id="PF25341">
    <property type="entry name" value="C2_CAPS"/>
    <property type="match status" value="1"/>
</dbReference>
<evidence type="ECO:0000259" key="3">
    <source>
        <dbReference type="PROSITE" id="PS50004"/>
    </source>
</evidence>
<feature type="domain" description="C2" evidence="3">
    <location>
        <begin position="535"/>
        <end position="650"/>
    </location>
</feature>
<dbReference type="Proteomes" id="UP001626550">
    <property type="component" value="Unassembled WGS sequence"/>
</dbReference>
<accession>A0ABD2Q7M6</accession>
<feature type="region of interest" description="Disordered" evidence="2">
    <location>
        <begin position="208"/>
        <end position="244"/>
    </location>
</feature>
<dbReference type="InterPro" id="IPR000008">
    <property type="entry name" value="C2_dom"/>
</dbReference>
<evidence type="ECO:0000313" key="4">
    <source>
        <dbReference type="EMBL" id="KAL3315571.1"/>
    </source>
</evidence>
<protein>
    <recommendedName>
        <fullName evidence="3">C2 domain-containing protein</fullName>
    </recommendedName>
</protein>
<feature type="compositionally biased region" description="Polar residues" evidence="2">
    <location>
        <begin position="217"/>
        <end position="240"/>
    </location>
</feature>
<feature type="compositionally biased region" description="Polar residues" evidence="2">
    <location>
        <begin position="112"/>
        <end position="145"/>
    </location>
</feature>
<dbReference type="AlphaFoldDB" id="A0ABD2Q7M6"/>
<feature type="region of interest" description="Disordered" evidence="2">
    <location>
        <begin position="93"/>
        <end position="145"/>
    </location>
</feature>
<dbReference type="InterPro" id="IPR035892">
    <property type="entry name" value="C2_domain_sf"/>
</dbReference>
<keyword evidence="5" id="KW-1185">Reference proteome</keyword>
<feature type="compositionally biased region" description="Acidic residues" evidence="2">
    <location>
        <begin position="1"/>
        <end position="11"/>
    </location>
</feature>
<keyword evidence="1" id="KW-0479">Metal-binding</keyword>
<feature type="region of interest" description="Disordered" evidence="2">
    <location>
        <begin position="174"/>
        <end position="196"/>
    </location>
</feature>
<name>A0ABD2Q7M6_9PLAT</name>
<gene>
    <name evidence="4" type="ORF">Ciccas_005794</name>
</gene>
<reference evidence="4 5" key="1">
    <citation type="submission" date="2024-11" db="EMBL/GenBank/DDBJ databases">
        <title>Adaptive evolution of stress response genes in parasites aligns with host niche diversity.</title>
        <authorList>
            <person name="Hahn C."/>
            <person name="Resl P."/>
        </authorList>
    </citation>
    <scope>NUCLEOTIDE SEQUENCE [LARGE SCALE GENOMIC DNA]</scope>
    <source>
        <strain evidence="4">EGGRZ-B1_66</strain>
        <tissue evidence="4">Body</tissue>
    </source>
</reference>
<feature type="region of interest" description="Disordered" evidence="2">
    <location>
        <begin position="1"/>
        <end position="26"/>
    </location>
</feature>
<dbReference type="PROSITE" id="PS50004">
    <property type="entry name" value="C2"/>
    <property type="match status" value="1"/>
</dbReference>
<dbReference type="Gene3D" id="2.30.29.30">
    <property type="entry name" value="Pleckstrin-homology domain (PH domain)/Phosphotyrosine-binding domain (PTB)"/>
    <property type="match status" value="1"/>
</dbReference>
<dbReference type="GO" id="GO:0046872">
    <property type="term" value="F:metal ion binding"/>
    <property type="evidence" value="ECO:0007669"/>
    <property type="project" value="UniProtKB-KW"/>
</dbReference>
<proteinExistence type="predicted"/>
<dbReference type="InterPro" id="IPR011993">
    <property type="entry name" value="PH-like_dom_sf"/>
</dbReference>
<dbReference type="InterPro" id="IPR033227">
    <property type="entry name" value="CAPS"/>
</dbReference>
<sequence length="721" mass="80788">MIDPSSSEEDEHSYGGMCTNGKPGHSPLINYTPSTYGRGQLSRMDSYTAVNDKYARAQTFLNRPSGHAPYNRSMTIDPADPNFGCKYSSRTSGNKFYDHPPDEQHEDYDPALQTNPAPYTSSPNSIRQPSYYDNNNQSSNASQEYSNLSVSTMSLNNRETVPYNHLGPFSANSQPYSSTSMQPSGYHSSSSGFVENAPKYSTSSINSVSSAARRNSPAQSISSAGRQLSIDAPSQSTSTAVHDPAALEQEKAEKEEELRRNKLQIYVFVARCIAYPFYSKPPTDLVRRYLRVTKQQLKQLQDRFRAFLAGELADVVGDGAFTNAIQSYFEVFLRSDRVASMVKAGGCSMHDFREVFRINIEARIKALPEIEGLDKTHISSAWMVKFDQICRGGCGPSPAMQKLQQPQPELVMNKEQMYDLYQSILGVKRYEHQVLFNSLTLDNGDEQAAQVRRELDGQLQRVDELSATRRLPKLVVKDMETLYVDELRKMVNELMLRLEAVPVTRGGTSSSFQSKFKKINKSAGSSASLYRSETSEDSSELNLNRLDIQLSFSIEIVVVQVKNLKCVPSNKMVYCTMEVEGAEKLQTGMASASKPHWGTQGDFTINHPLPSVKVKLFAEASGLLTLDTGKELGRVVINPMCVTSRNPEWYKLILAKNVTDDLRIQISIRVEKPSNLKYCGYCYALGRNAFKKWKRRYICLIQVSTCVARTISRLNQICSLH</sequence>
<evidence type="ECO:0000256" key="2">
    <source>
        <dbReference type="SAM" id="MobiDB-lite"/>
    </source>
</evidence>
<feature type="compositionally biased region" description="Polar residues" evidence="2">
    <location>
        <begin position="174"/>
        <end position="193"/>
    </location>
</feature>
<organism evidence="4 5">
    <name type="scientific">Cichlidogyrus casuarinus</name>
    <dbReference type="NCBI Taxonomy" id="1844966"/>
    <lineage>
        <taxon>Eukaryota</taxon>
        <taxon>Metazoa</taxon>
        <taxon>Spiralia</taxon>
        <taxon>Lophotrochozoa</taxon>
        <taxon>Platyhelminthes</taxon>
        <taxon>Monogenea</taxon>
        <taxon>Monopisthocotylea</taxon>
        <taxon>Dactylogyridea</taxon>
        <taxon>Ancyrocephalidae</taxon>
        <taxon>Cichlidogyrus</taxon>
    </lineage>
</organism>
<evidence type="ECO:0000313" key="5">
    <source>
        <dbReference type="Proteomes" id="UP001626550"/>
    </source>
</evidence>
<evidence type="ECO:0000256" key="1">
    <source>
        <dbReference type="ARBA" id="ARBA00022723"/>
    </source>
</evidence>
<dbReference type="InterPro" id="IPR057457">
    <property type="entry name" value="CAPS_C2"/>
</dbReference>
<dbReference type="Gene3D" id="2.60.40.150">
    <property type="entry name" value="C2 domain"/>
    <property type="match status" value="1"/>
</dbReference>